<gene>
    <name evidence="2" type="ORF">M4L89_03020</name>
</gene>
<dbReference type="PANTHER" id="PTHR37957:SF1">
    <property type="entry name" value="PHYTASE-LIKE DOMAIN-CONTAINING PROTEIN"/>
    <property type="match status" value="1"/>
</dbReference>
<evidence type="ECO:0000259" key="1">
    <source>
        <dbReference type="Pfam" id="PF13449"/>
    </source>
</evidence>
<dbReference type="EMBL" id="JAMBQA010000001">
    <property type="protein sequence ID" value="MDG0845219.1"/>
    <property type="molecule type" value="Genomic_DNA"/>
</dbReference>
<protein>
    <submittedName>
        <fullName evidence="2">Esterase-like activity of phytase family protein</fullName>
    </submittedName>
</protein>
<name>A0A9X4QY22_9STAP</name>
<comment type="caution">
    <text evidence="2">The sequence shown here is derived from an EMBL/GenBank/DDBJ whole genome shotgun (WGS) entry which is preliminary data.</text>
</comment>
<dbReference type="Pfam" id="PF13449">
    <property type="entry name" value="Phytase-like"/>
    <property type="match status" value="1"/>
</dbReference>
<proteinExistence type="predicted"/>
<dbReference type="InterPro" id="IPR027372">
    <property type="entry name" value="Phytase-like_dom"/>
</dbReference>
<sequence>MKPMHKALITSMFTLFISSTTLHSEIISAEKDNTTRTADCLKLIDTKILPFDKTYKDTKVGGLSGITYDPKNDKWLLISDDRLEHNPARFYEADIDYNSNEFKVVKFNGVHKLKQPNGRDYINKEQYKNDDDNIVADPESIRFDPHTNEILYTSEGDRSLGLNPFIRKATEDGKYSTEIPVKDTIKMDKQNKKGFRNNQAIEGSTFSQDGNTLWTSMEGPLIQDGQKPTPESGALSRITQYNREGNILSEFAYPLDAIPKKPGKNKQADNGITEILAINDHEFLTLERASVQAEDGSFSNYVRIYKIDVSKGTDIKDINSLKETNAKPLNKTLVADLNEQDIGKVDNIEGMTFGKKLPNGNDSLVLTADNNFNETQQSQIIAFEVKPEKK</sequence>
<dbReference type="RefSeq" id="WP_277582857.1">
    <property type="nucleotide sequence ID" value="NZ_JAMBPY010000001.1"/>
</dbReference>
<organism evidence="2 3">
    <name type="scientific">Staphylococcus equorum</name>
    <dbReference type="NCBI Taxonomy" id="246432"/>
    <lineage>
        <taxon>Bacteria</taxon>
        <taxon>Bacillati</taxon>
        <taxon>Bacillota</taxon>
        <taxon>Bacilli</taxon>
        <taxon>Bacillales</taxon>
        <taxon>Staphylococcaceae</taxon>
        <taxon>Staphylococcus</taxon>
    </lineage>
</organism>
<accession>A0A9X4QY22</accession>
<reference evidence="2" key="1">
    <citation type="submission" date="2022-05" db="EMBL/GenBank/DDBJ databases">
        <title>Comparative genomics of Staphylococcus equorum isolates.</title>
        <authorList>
            <person name="Luelf R.H."/>
        </authorList>
    </citation>
    <scope>NUCLEOTIDE SEQUENCE</scope>
    <source>
        <strain evidence="2">TMW 2.2497</strain>
    </source>
</reference>
<evidence type="ECO:0000313" key="3">
    <source>
        <dbReference type="Proteomes" id="UP001152422"/>
    </source>
</evidence>
<dbReference type="PANTHER" id="PTHR37957">
    <property type="entry name" value="BLR7070 PROTEIN"/>
    <property type="match status" value="1"/>
</dbReference>
<feature type="domain" description="Phytase-like" evidence="1">
    <location>
        <begin position="58"/>
        <end position="372"/>
    </location>
</feature>
<dbReference type="Proteomes" id="UP001152422">
    <property type="component" value="Unassembled WGS sequence"/>
</dbReference>
<dbReference type="AlphaFoldDB" id="A0A9X4QY22"/>
<dbReference type="SUPFAM" id="SSF63829">
    <property type="entry name" value="Calcium-dependent phosphotriesterase"/>
    <property type="match status" value="1"/>
</dbReference>
<keyword evidence="3" id="KW-1185">Reference proteome</keyword>
<evidence type="ECO:0000313" key="2">
    <source>
        <dbReference type="EMBL" id="MDG0845219.1"/>
    </source>
</evidence>